<gene>
    <name evidence="1" type="primary">XXXI</name>
    <name evidence="1" type="ORF">CM83_4689</name>
</gene>
<organism evidence="1">
    <name type="scientific">Lygus hesperus</name>
    <name type="common">Western plant bug</name>
    <dbReference type="NCBI Taxonomy" id="30085"/>
    <lineage>
        <taxon>Eukaryota</taxon>
        <taxon>Metazoa</taxon>
        <taxon>Ecdysozoa</taxon>
        <taxon>Arthropoda</taxon>
        <taxon>Hexapoda</taxon>
        <taxon>Insecta</taxon>
        <taxon>Pterygota</taxon>
        <taxon>Neoptera</taxon>
        <taxon>Paraneoptera</taxon>
        <taxon>Hemiptera</taxon>
        <taxon>Heteroptera</taxon>
        <taxon>Panheteroptera</taxon>
        <taxon>Cimicomorpha</taxon>
        <taxon>Miridae</taxon>
        <taxon>Mirini</taxon>
        <taxon>Lygus</taxon>
    </lineage>
</organism>
<dbReference type="EMBL" id="GBHO01042222">
    <property type="protein sequence ID" value="JAG01382.1"/>
    <property type="molecule type" value="Transcribed_RNA"/>
</dbReference>
<proteinExistence type="predicted"/>
<protein>
    <submittedName>
        <fullName evidence="1">Penton protein P31</fullName>
    </submittedName>
</protein>
<reference evidence="1" key="2">
    <citation type="submission" date="2014-07" db="EMBL/GenBank/DDBJ databases">
        <authorList>
            <person name="Hull J."/>
        </authorList>
    </citation>
    <scope>NUCLEOTIDE SEQUENCE</scope>
</reference>
<sequence>KSYEGGSRTLQCNFLNPRKRKRREEGAVSQLPQNQQKVDVIYLDGADENVVSKTASNAETLYDGAPTGVVAAAGTDDQELQQTWNTVLLIQSESYQYYTRRAPLMGVTHTNPATCTSIPTYKICNTFSWPNTVRHHFERVSSDDHRHPSLYMRQGFYTLDTVQPVDRTTTHCTLAWLQLQDTFYLWDFLHCSDAVTYRHRELCVEGVGG</sequence>
<dbReference type="AlphaFoldDB" id="A0A0A9VYX2"/>
<evidence type="ECO:0000313" key="1">
    <source>
        <dbReference type="EMBL" id="JAG01382.1"/>
    </source>
</evidence>
<reference evidence="1" key="1">
    <citation type="journal article" date="2014" name="PLoS ONE">
        <title>Transcriptome-Based Identification of ABC Transporters in the Western Tarnished Plant Bug Lygus hesperus.</title>
        <authorList>
            <person name="Hull J.J."/>
            <person name="Chaney K."/>
            <person name="Geib S.M."/>
            <person name="Fabrick J.A."/>
            <person name="Brent C.S."/>
            <person name="Walsh D."/>
            <person name="Lavine L.C."/>
        </authorList>
    </citation>
    <scope>NUCLEOTIDE SEQUENCE</scope>
</reference>
<accession>A0A0A9VYX2</accession>
<name>A0A0A9VYX2_LYGHE</name>
<feature type="non-terminal residue" evidence="1">
    <location>
        <position position="1"/>
    </location>
</feature>